<reference evidence="7" key="1">
    <citation type="journal article" date="2019" name="Int. J. Syst. Evol. Microbiol.">
        <title>The Global Catalogue of Microorganisms (GCM) 10K type strain sequencing project: providing services to taxonomists for standard genome sequencing and annotation.</title>
        <authorList>
            <consortium name="The Broad Institute Genomics Platform"/>
            <consortium name="The Broad Institute Genome Sequencing Center for Infectious Disease"/>
            <person name="Wu L."/>
            <person name="Ma J."/>
        </authorList>
    </citation>
    <scope>NUCLEOTIDE SEQUENCE [LARGE SCALE GENOMIC DNA]</scope>
    <source>
        <strain evidence="7">KCTC 52165</strain>
    </source>
</reference>
<protein>
    <submittedName>
        <fullName evidence="6">C-type cytochrome</fullName>
    </submittedName>
</protein>
<dbReference type="Gene3D" id="1.10.760.10">
    <property type="entry name" value="Cytochrome c-like domain"/>
    <property type="match status" value="2"/>
</dbReference>
<evidence type="ECO:0000313" key="7">
    <source>
        <dbReference type="Proteomes" id="UP001595583"/>
    </source>
</evidence>
<evidence type="ECO:0000256" key="4">
    <source>
        <dbReference type="PROSITE-ProRule" id="PRU00433"/>
    </source>
</evidence>
<keyword evidence="1 4" id="KW-0349">Heme</keyword>
<dbReference type="EMBL" id="JBHRTK010000031">
    <property type="protein sequence ID" value="MFC3209084.1"/>
    <property type="molecule type" value="Genomic_DNA"/>
</dbReference>
<gene>
    <name evidence="6" type="ORF">ACFOHJ_22960</name>
</gene>
<name>A0ABV7KIL4_9HYPH</name>
<organism evidence="6 7">
    <name type="scientific">Aquamicrobium soli</name>
    <dbReference type="NCBI Taxonomy" id="1811518"/>
    <lineage>
        <taxon>Bacteria</taxon>
        <taxon>Pseudomonadati</taxon>
        <taxon>Pseudomonadota</taxon>
        <taxon>Alphaproteobacteria</taxon>
        <taxon>Hyphomicrobiales</taxon>
        <taxon>Phyllobacteriaceae</taxon>
        <taxon>Aquamicrobium</taxon>
    </lineage>
</organism>
<evidence type="ECO:0000256" key="3">
    <source>
        <dbReference type="ARBA" id="ARBA00023004"/>
    </source>
</evidence>
<proteinExistence type="predicted"/>
<dbReference type="RefSeq" id="WP_378225173.1">
    <property type="nucleotide sequence ID" value="NZ_JBHRTK010000031.1"/>
</dbReference>
<dbReference type="InterPro" id="IPR051459">
    <property type="entry name" value="Cytochrome_c-type_DH"/>
</dbReference>
<dbReference type="PANTHER" id="PTHR35008:SF8">
    <property type="entry name" value="ALCOHOL DEHYDROGENASE CYTOCHROME C SUBUNIT"/>
    <property type="match status" value="1"/>
</dbReference>
<dbReference type="InterPro" id="IPR036909">
    <property type="entry name" value="Cyt_c-like_dom_sf"/>
</dbReference>
<feature type="domain" description="Cytochrome c" evidence="5">
    <location>
        <begin position="43"/>
        <end position="151"/>
    </location>
</feature>
<feature type="domain" description="Cytochrome c" evidence="5">
    <location>
        <begin position="194"/>
        <end position="303"/>
    </location>
</feature>
<dbReference type="Pfam" id="PF00034">
    <property type="entry name" value="Cytochrom_C"/>
    <property type="match status" value="1"/>
</dbReference>
<dbReference type="InterPro" id="IPR009056">
    <property type="entry name" value="Cyt_c-like_dom"/>
</dbReference>
<evidence type="ECO:0000313" key="6">
    <source>
        <dbReference type="EMBL" id="MFC3209084.1"/>
    </source>
</evidence>
<keyword evidence="3 4" id="KW-0408">Iron</keyword>
<dbReference type="SUPFAM" id="SSF46626">
    <property type="entry name" value="Cytochrome c"/>
    <property type="match status" value="2"/>
</dbReference>
<dbReference type="Proteomes" id="UP001595583">
    <property type="component" value="Unassembled WGS sequence"/>
</dbReference>
<keyword evidence="2 4" id="KW-0479">Metal-binding</keyword>
<evidence type="ECO:0000259" key="5">
    <source>
        <dbReference type="PROSITE" id="PS51007"/>
    </source>
</evidence>
<dbReference type="PROSITE" id="PS51007">
    <property type="entry name" value="CYTC"/>
    <property type="match status" value="2"/>
</dbReference>
<keyword evidence="7" id="KW-1185">Reference proteome</keyword>
<evidence type="ECO:0000256" key="2">
    <source>
        <dbReference type="ARBA" id="ARBA00022723"/>
    </source>
</evidence>
<dbReference type="PANTHER" id="PTHR35008">
    <property type="entry name" value="BLL4482 PROTEIN-RELATED"/>
    <property type="match status" value="1"/>
</dbReference>
<sequence>MRAWRKRSAAAALVVVVAGAAGGWLLTAPERLDAQTLAQLGPGDAAKGERIFHAAGCSSCHARPKAEGEARLELVGGLELKTPFGTFVAPNISQDPEDGIGAWSAEDLANAMMKGVSPAGEHLYPAFPYASYARMRPSDIGDLYAFLKTLPPVKGKAAANDLRFPFNVRRGIGLWKRLYLGSEPVIALPEDTPELVLAGRYLVEGPGHCGECHTPRNFAGAVDKAQWLAGAPAAEGTGIVPNITSGEGGIADWSAQDIAYYLESGFTPDFDSVGGAMADVQANMAQLTAADREAIAAYLKTVSPHPNGYPPRQKPAG</sequence>
<comment type="caution">
    <text evidence="6">The sequence shown here is derived from an EMBL/GenBank/DDBJ whole genome shotgun (WGS) entry which is preliminary data.</text>
</comment>
<evidence type="ECO:0000256" key="1">
    <source>
        <dbReference type="ARBA" id="ARBA00022617"/>
    </source>
</evidence>
<accession>A0ABV7KIL4</accession>